<name>A0A498SP83_ACAVI</name>
<sequence>MSLKTASEVPSKSINIENAYATINYRKKASDGGDMPKYATLSKIRKSTKFERLTSNRKREWIESGAEHGFIRLYAPTGSRSLIYPVTLQTTVQDICSIL</sequence>
<protein>
    <recommendedName>
        <fullName evidence="3">UBX domain-containing protein</fullName>
    </recommendedName>
</protein>
<gene>
    <name evidence="1" type="ORF">NAV_LOCUS5403</name>
</gene>
<evidence type="ECO:0000313" key="1">
    <source>
        <dbReference type="EMBL" id="VBB30612.1"/>
    </source>
</evidence>
<feature type="non-terminal residue" evidence="1">
    <location>
        <position position="99"/>
    </location>
</feature>
<proteinExistence type="predicted"/>
<accession>A0A498SP83</accession>
<evidence type="ECO:0008006" key="3">
    <source>
        <dbReference type="Google" id="ProtNLM"/>
    </source>
</evidence>
<dbReference type="STRING" id="6277.A0A498SP83"/>
<dbReference type="AlphaFoldDB" id="A0A498SP83"/>
<dbReference type="EMBL" id="UPTC01000931">
    <property type="protein sequence ID" value="VBB30612.1"/>
    <property type="molecule type" value="Genomic_DNA"/>
</dbReference>
<keyword evidence="2" id="KW-1185">Reference proteome</keyword>
<evidence type="ECO:0000313" key="2">
    <source>
        <dbReference type="Proteomes" id="UP000276991"/>
    </source>
</evidence>
<dbReference type="OrthoDB" id="5841383at2759"/>
<reference evidence="1 2" key="1">
    <citation type="submission" date="2018-08" db="EMBL/GenBank/DDBJ databases">
        <authorList>
            <person name="Laetsch R D."/>
            <person name="Stevens L."/>
            <person name="Kumar S."/>
            <person name="Blaxter L. M."/>
        </authorList>
    </citation>
    <scope>NUCLEOTIDE SEQUENCE [LARGE SCALE GENOMIC DNA]</scope>
</reference>
<dbReference type="Proteomes" id="UP000276991">
    <property type="component" value="Unassembled WGS sequence"/>
</dbReference>
<organism evidence="1 2">
    <name type="scientific">Acanthocheilonema viteae</name>
    <name type="common">Filarial nematode worm</name>
    <name type="synonym">Dipetalonema viteae</name>
    <dbReference type="NCBI Taxonomy" id="6277"/>
    <lineage>
        <taxon>Eukaryota</taxon>
        <taxon>Metazoa</taxon>
        <taxon>Ecdysozoa</taxon>
        <taxon>Nematoda</taxon>
        <taxon>Chromadorea</taxon>
        <taxon>Rhabditida</taxon>
        <taxon>Spirurina</taxon>
        <taxon>Spiruromorpha</taxon>
        <taxon>Filarioidea</taxon>
        <taxon>Onchocercidae</taxon>
        <taxon>Acanthocheilonema</taxon>
    </lineage>
</organism>